<dbReference type="Gene3D" id="3.40.50.620">
    <property type="entry name" value="HUPs"/>
    <property type="match status" value="1"/>
</dbReference>
<evidence type="ECO:0000256" key="5">
    <source>
        <dbReference type="ARBA" id="ARBA00048539"/>
    </source>
</evidence>
<evidence type="ECO:0000256" key="2">
    <source>
        <dbReference type="ARBA" id="ARBA00022694"/>
    </source>
</evidence>
<dbReference type="EMBL" id="JAVRHS010000005">
    <property type="protein sequence ID" value="MDT0576133.1"/>
    <property type="molecule type" value="Genomic_DNA"/>
</dbReference>
<dbReference type="InterPro" id="IPR014729">
    <property type="entry name" value="Rossmann-like_a/b/a_fold"/>
</dbReference>
<dbReference type="EC" id="6.3.4.19" evidence="6"/>
<evidence type="ECO:0000256" key="6">
    <source>
        <dbReference type="HAMAP-Rule" id="MF_01161"/>
    </source>
</evidence>
<sequence>MRFAADCVQAGIAADDRLLLAVSGGADSLALLVLARRAMTNRIAVASVDHGLRAEAAAETAMVADACRRMAVPHHCLSVTVPTGGNLQAAARTARYAALARCARSAAIDTIVTAHHADDQAETMLMRMGRGAGTRGLAGMRAKAAVPGSPDLRLSRPLLTWRRSELAAVVSHAGLLPVHDPSNADLRFLRVRVRSWLADAPDGIDAGRLARSAAILAQDDDALDWAAQREWDAQVTIAGHRATYTPLAPMAIRLRVVRRLLLLLRTQGDPRDDEITRLLLMLEAGKTATLAGLSCRAEDSAWQFAPAPPRRTG</sequence>
<dbReference type="SUPFAM" id="SSF52402">
    <property type="entry name" value="Adenine nucleotide alpha hydrolases-like"/>
    <property type="match status" value="1"/>
</dbReference>
<dbReference type="CDD" id="cd01992">
    <property type="entry name" value="TilS_N"/>
    <property type="match status" value="1"/>
</dbReference>
<name>A0ABU2ZHP6_9SPHN</name>
<evidence type="ECO:0000256" key="3">
    <source>
        <dbReference type="ARBA" id="ARBA00022741"/>
    </source>
</evidence>
<comment type="similarity">
    <text evidence="6">Belongs to the tRNA(Ile)-lysidine synthase family.</text>
</comment>
<gene>
    <name evidence="6 8" type="primary">tilS</name>
    <name evidence="8" type="ORF">RM533_08025</name>
</gene>
<comment type="function">
    <text evidence="6">Ligates lysine onto the cytidine present at position 34 of the AUA codon-specific tRNA(Ile) that contains the anticodon CAU, in an ATP-dependent manner. Cytidine is converted to lysidine, thus changing the amino acid specificity of the tRNA from methionine to isoleucine.</text>
</comment>
<dbReference type="InterPro" id="IPR012795">
    <property type="entry name" value="tRNA_Ile_lys_synt_N"/>
</dbReference>
<evidence type="ECO:0000313" key="8">
    <source>
        <dbReference type="EMBL" id="MDT0576133.1"/>
    </source>
</evidence>
<evidence type="ECO:0000313" key="9">
    <source>
        <dbReference type="Proteomes" id="UP001259803"/>
    </source>
</evidence>
<feature type="domain" description="tRNA(Ile)-lysidine/2-thiocytidine synthase N-terminal" evidence="7">
    <location>
        <begin position="18"/>
        <end position="195"/>
    </location>
</feature>
<comment type="domain">
    <text evidence="6">The N-terminal region contains the highly conserved SGGXDS motif, predicted to be a P-loop motif involved in ATP binding.</text>
</comment>
<comment type="caution">
    <text evidence="8">The sequence shown here is derived from an EMBL/GenBank/DDBJ whole genome shotgun (WGS) entry which is preliminary data.</text>
</comment>
<keyword evidence="4 6" id="KW-0067">ATP-binding</keyword>
<keyword evidence="9" id="KW-1185">Reference proteome</keyword>
<organism evidence="8 9">
    <name type="scientific">Croceicoccus esteveae</name>
    <dbReference type="NCBI Taxonomy" id="3075597"/>
    <lineage>
        <taxon>Bacteria</taxon>
        <taxon>Pseudomonadati</taxon>
        <taxon>Pseudomonadota</taxon>
        <taxon>Alphaproteobacteria</taxon>
        <taxon>Sphingomonadales</taxon>
        <taxon>Erythrobacteraceae</taxon>
        <taxon>Croceicoccus</taxon>
    </lineage>
</organism>
<proteinExistence type="inferred from homology"/>
<dbReference type="GO" id="GO:0032267">
    <property type="term" value="F:tRNA(Ile)-lysidine synthase activity"/>
    <property type="evidence" value="ECO:0007669"/>
    <property type="project" value="UniProtKB-EC"/>
</dbReference>
<accession>A0ABU2ZHP6</accession>
<keyword evidence="6" id="KW-0963">Cytoplasm</keyword>
<keyword evidence="2 6" id="KW-0819">tRNA processing</keyword>
<protein>
    <recommendedName>
        <fullName evidence="6">tRNA(Ile)-lysidine synthase</fullName>
        <ecNumber evidence="6">6.3.4.19</ecNumber>
    </recommendedName>
    <alternativeName>
        <fullName evidence="6">tRNA(Ile)-2-lysyl-cytidine synthase</fullName>
    </alternativeName>
    <alternativeName>
        <fullName evidence="6">tRNA(Ile)-lysidine synthetase</fullName>
    </alternativeName>
</protein>
<feature type="binding site" evidence="6">
    <location>
        <begin position="23"/>
        <end position="28"/>
    </location>
    <ligand>
        <name>ATP</name>
        <dbReference type="ChEBI" id="CHEBI:30616"/>
    </ligand>
</feature>
<dbReference type="PANTHER" id="PTHR43033:SF1">
    <property type="entry name" value="TRNA(ILE)-LYSIDINE SYNTHASE-RELATED"/>
    <property type="match status" value="1"/>
</dbReference>
<dbReference type="InterPro" id="IPR012094">
    <property type="entry name" value="tRNA_Ile_lys_synt"/>
</dbReference>
<keyword evidence="3 6" id="KW-0547">Nucleotide-binding</keyword>
<dbReference type="NCBIfam" id="TIGR02432">
    <property type="entry name" value="lysidine_TilS_N"/>
    <property type="match status" value="1"/>
</dbReference>
<dbReference type="HAMAP" id="MF_01161">
    <property type="entry name" value="tRNA_Ile_lys_synt"/>
    <property type="match status" value="1"/>
</dbReference>
<dbReference type="RefSeq" id="WP_311340706.1">
    <property type="nucleotide sequence ID" value="NZ_JAVRHS010000005.1"/>
</dbReference>
<reference evidence="8 9" key="1">
    <citation type="submission" date="2023-09" db="EMBL/GenBank/DDBJ databases">
        <authorList>
            <person name="Rey-Velasco X."/>
        </authorList>
    </citation>
    <scope>NUCLEOTIDE SEQUENCE [LARGE SCALE GENOMIC DNA]</scope>
    <source>
        <strain evidence="8 9">F390</strain>
    </source>
</reference>
<dbReference type="Pfam" id="PF01171">
    <property type="entry name" value="ATP_bind_3"/>
    <property type="match status" value="1"/>
</dbReference>
<comment type="catalytic activity">
    <reaction evidence="5 6">
        <text>cytidine(34) in tRNA(Ile2) + L-lysine + ATP = lysidine(34) in tRNA(Ile2) + AMP + diphosphate + H(+)</text>
        <dbReference type="Rhea" id="RHEA:43744"/>
        <dbReference type="Rhea" id="RHEA-COMP:10625"/>
        <dbReference type="Rhea" id="RHEA-COMP:10670"/>
        <dbReference type="ChEBI" id="CHEBI:15378"/>
        <dbReference type="ChEBI" id="CHEBI:30616"/>
        <dbReference type="ChEBI" id="CHEBI:32551"/>
        <dbReference type="ChEBI" id="CHEBI:33019"/>
        <dbReference type="ChEBI" id="CHEBI:82748"/>
        <dbReference type="ChEBI" id="CHEBI:83665"/>
        <dbReference type="ChEBI" id="CHEBI:456215"/>
        <dbReference type="EC" id="6.3.4.19"/>
    </reaction>
</comment>
<dbReference type="PANTHER" id="PTHR43033">
    <property type="entry name" value="TRNA(ILE)-LYSIDINE SYNTHASE-RELATED"/>
    <property type="match status" value="1"/>
</dbReference>
<dbReference type="SUPFAM" id="SSF82829">
    <property type="entry name" value="MesJ substrate recognition domain-like"/>
    <property type="match status" value="1"/>
</dbReference>
<keyword evidence="1 6" id="KW-0436">Ligase</keyword>
<dbReference type="InterPro" id="IPR011063">
    <property type="entry name" value="TilS/TtcA_N"/>
</dbReference>
<evidence type="ECO:0000256" key="4">
    <source>
        <dbReference type="ARBA" id="ARBA00022840"/>
    </source>
</evidence>
<evidence type="ECO:0000256" key="1">
    <source>
        <dbReference type="ARBA" id="ARBA00022598"/>
    </source>
</evidence>
<evidence type="ECO:0000259" key="7">
    <source>
        <dbReference type="Pfam" id="PF01171"/>
    </source>
</evidence>
<comment type="subcellular location">
    <subcellularLocation>
        <location evidence="6">Cytoplasm</location>
    </subcellularLocation>
</comment>
<dbReference type="Proteomes" id="UP001259803">
    <property type="component" value="Unassembled WGS sequence"/>
</dbReference>